<keyword evidence="1" id="KW-1133">Transmembrane helix</keyword>
<feature type="domain" description="AB hydrolase-1" evidence="2">
    <location>
        <begin position="228"/>
        <end position="436"/>
    </location>
</feature>
<dbReference type="InterPro" id="IPR000073">
    <property type="entry name" value="AB_hydrolase_1"/>
</dbReference>
<dbReference type="Pfam" id="PF06197">
    <property type="entry name" value="DUF998"/>
    <property type="match status" value="1"/>
</dbReference>
<dbReference type="PANTHER" id="PTHR43689:SF8">
    <property type="entry name" value="ALPHA_BETA-HYDROLASES SUPERFAMILY PROTEIN"/>
    <property type="match status" value="1"/>
</dbReference>
<dbReference type="Pfam" id="PF12697">
    <property type="entry name" value="Abhydrolase_6"/>
    <property type="match status" value="1"/>
</dbReference>
<sequence>MERRLLVLAATAFVVAAVLYSAWMPGQFTSPLVDRTDGLVGELAARDQPSTRLFRTSDVLSGLAIVLGVAVTYRVRREWSGWLALAAFGVLVIGGGLFPLDCAALGDPVCELTPLSLSHHVHTVTGVLATVALLAAMALLSRCWNAYGAWLITGATLGVTALTLAAIAGGYLAGVAQRAQATLTAMWLVYVALRLLVADDPVDGGPVSGVLFPGGSGAHVVVQGEGPVVLISAGLGGAWFHWDRVAAELARSHQVVRFDRPGLGRSPASPAPPTLYGEAARLAALAPAHPGQVIVVAHSVAAWHAEAFVRLHPMCVSRLVLVDPSRDDRRRRASSFGKAVGPWLPALGGAWGATALALLAGPAVHRLVRGLPDHGRAYRTGRVLAAAVGEWLARHDMAADLRRVRARHAFPDVPVTVISSRGRARIQKRLAAELNADLVHLTASARRIHLAATAPIADAVRRLRRDREPGSPG</sequence>
<keyword evidence="3" id="KW-0378">Hydrolase</keyword>
<protein>
    <submittedName>
        <fullName evidence="3">Alpha/beta fold hydrolase</fullName>
    </submittedName>
</protein>
<proteinExistence type="predicted"/>
<keyword evidence="4" id="KW-1185">Reference proteome</keyword>
<feature type="transmembrane region" description="Helical" evidence="1">
    <location>
        <begin position="179"/>
        <end position="197"/>
    </location>
</feature>
<dbReference type="RefSeq" id="WP_219532752.1">
    <property type="nucleotide sequence ID" value="NZ_JAHKRM010000015.1"/>
</dbReference>
<dbReference type="EMBL" id="JBHUCM010000004">
    <property type="protein sequence ID" value="MFD1535856.1"/>
    <property type="molecule type" value="Genomic_DNA"/>
</dbReference>
<feature type="transmembrane region" description="Helical" evidence="1">
    <location>
        <begin position="147"/>
        <end position="173"/>
    </location>
</feature>
<keyword evidence="1" id="KW-0812">Transmembrane</keyword>
<keyword evidence="1" id="KW-0472">Membrane</keyword>
<evidence type="ECO:0000256" key="1">
    <source>
        <dbReference type="SAM" id="Phobius"/>
    </source>
</evidence>
<name>A0ABW4G1S8_9ACTN</name>
<organism evidence="3 4">
    <name type="scientific">Nonomuraea guangzhouensis</name>
    <dbReference type="NCBI Taxonomy" id="1291555"/>
    <lineage>
        <taxon>Bacteria</taxon>
        <taxon>Bacillati</taxon>
        <taxon>Actinomycetota</taxon>
        <taxon>Actinomycetes</taxon>
        <taxon>Streptosporangiales</taxon>
        <taxon>Streptosporangiaceae</taxon>
        <taxon>Nonomuraea</taxon>
    </lineage>
</organism>
<comment type="caution">
    <text evidence="3">The sequence shown here is derived from an EMBL/GenBank/DDBJ whole genome shotgun (WGS) entry which is preliminary data.</text>
</comment>
<dbReference type="Proteomes" id="UP001597097">
    <property type="component" value="Unassembled WGS sequence"/>
</dbReference>
<feature type="transmembrane region" description="Helical" evidence="1">
    <location>
        <begin position="59"/>
        <end position="75"/>
    </location>
</feature>
<evidence type="ECO:0000259" key="2">
    <source>
        <dbReference type="Pfam" id="PF12697"/>
    </source>
</evidence>
<dbReference type="InterPro" id="IPR009339">
    <property type="entry name" value="DUF998"/>
</dbReference>
<dbReference type="GO" id="GO:0016787">
    <property type="term" value="F:hydrolase activity"/>
    <property type="evidence" value="ECO:0007669"/>
    <property type="project" value="UniProtKB-KW"/>
</dbReference>
<reference evidence="4" key="1">
    <citation type="journal article" date="2019" name="Int. J. Syst. Evol. Microbiol.">
        <title>The Global Catalogue of Microorganisms (GCM) 10K type strain sequencing project: providing services to taxonomists for standard genome sequencing and annotation.</title>
        <authorList>
            <consortium name="The Broad Institute Genomics Platform"/>
            <consortium name="The Broad Institute Genome Sequencing Center for Infectious Disease"/>
            <person name="Wu L."/>
            <person name="Ma J."/>
        </authorList>
    </citation>
    <scope>NUCLEOTIDE SEQUENCE [LARGE SCALE GENOMIC DNA]</scope>
    <source>
        <strain evidence="4">CGMCC 1.15399</strain>
    </source>
</reference>
<accession>A0ABW4G1S8</accession>
<gene>
    <name evidence="3" type="ORF">ACFSJ0_02355</name>
</gene>
<evidence type="ECO:0000313" key="4">
    <source>
        <dbReference type="Proteomes" id="UP001597097"/>
    </source>
</evidence>
<evidence type="ECO:0000313" key="3">
    <source>
        <dbReference type="EMBL" id="MFD1535856.1"/>
    </source>
</evidence>
<feature type="transmembrane region" description="Helical" evidence="1">
    <location>
        <begin position="82"/>
        <end position="100"/>
    </location>
</feature>
<feature type="transmembrane region" description="Helical" evidence="1">
    <location>
        <begin position="120"/>
        <end position="140"/>
    </location>
</feature>
<dbReference type="PANTHER" id="PTHR43689">
    <property type="entry name" value="HYDROLASE"/>
    <property type="match status" value="1"/>
</dbReference>